<accession>A0A1B2I554</accession>
<reference evidence="1" key="1">
    <citation type="submission" date="2016-08" db="EMBL/GenBank/DDBJ databases">
        <title>Complete genome of Cloacibacillus porcorum.</title>
        <authorList>
            <person name="Looft T."/>
            <person name="Bayles D.O."/>
            <person name="Alt D.P."/>
        </authorList>
    </citation>
    <scope>NUCLEOTIDE SEQUENCE [LARGE SCALE GENOMIC DNA]</scope>
    <source>
        <strain evidence="1">CL-84</strain>
    </source>
</reference>
<dbReference type="PANTHER" id="PTHR42730">
    <property type="entry name" value="2-OXOGLUTARATE SYNTHASE SUBUNIT KORC"/>
    <property type="match status" value="1"/>
</dbReference>
<protein>
    <submittedName>
        <fullName evidence="1">2-oxoglutarate ferredoxin oxidoreductase subunit gamma</fullName>
    </submittedName>
</protein>
<dbReference type="InterPro" id="IPR052554">
    <property type="entry name" value="2-oxoglutarate_synth_KorC"/>
</dbReference>
<dbReference type="Gene3D" id="3.40.920.10">
    <property type="entry name" value="Pyruvate-ferredoxin oxidoreductase, PFOR, domain III"/>
    <property type="match status" value="1"/>
</dbReference>
<dbReference type="InterPro" id="IPR019752">
    <property type="entry name" value="Pyrv/ketoisovalerate_OxRed_cat"/>
</dbReference>
<name>A0A1B2I554_9BACT</name>
<sequence length="189" mass="20220">MGDRFEIRVAGSGGQGVILAAVILGEAAALRTEGLNSVQSQAYGPEARGGASKSEVVYDRGEIDYPKAAHPNLQVILTQKACDTYSHDTAKGATVILDDFFVTDPPKLDAEVYMLPIVRTAREKLGREIVVNMVALGTAAKVLEDKGLTKPQAIKDAILARVPKGTEELNEKAFDEGYKMMSEAVAAKK</sequence>
<organism evidence="1 2">
    <name type="scientific">Cloacibacillus porcorum</name>
    <dbReference type="NCBI Taxonomy" id="1197717"/>
    <lineage>
        <taxon>Bacteria</taxon>
        <taxon>Thermotogati</taxon>
        <taxon>Synergistota</taxon>
        <taxon>Synergistia</taxon>
        <taxon>Synergistales</taxon>
        <taxon>Synergistaceae</taxon>
        <taxon>Cloacibacillus</taxon>
    </lineage>
</organism>
<dbReference type="RefSeq" id="WP_066744797.1">
    <property type="nucleotide sequence ID" value="NZ_CALCLR010000108.1"/>
</dbReference>
<dbReference type="OrthoDB" id="9789125at2"/>
<proteinExistence type="predicted"/>
<evidence type="ECO:0000313" key="2">
    <source>
        <dbReference type="Proteomes" id="UP000093044"/>
    </source>
</evidence>
<evidence type="ECO:0000313" key="1">
    <source>
        <dbReference type="EMBL" id="ANZ45086.1"/>
    </source>
</evidence>
<dbReference type="InterPro" id="IPR002869">
    <property type="entry name" value="Pyrv_flavodox_OxRed_cen"/>
</dbReference>
<dbReference type="STRING" id="1197717.BED41_08350"/>
<dbReference type="Pfam" id="PF01558">
    <property type="entry name" value="POR"/>
    <property type="match status" value="1"/>
</dbReference>
<dbReference type="GeneID" id="83057861"/>
<dbReference type="PANTHER" id="PTHR42730:SF1">
    <property type="entry name" value="2-OXOGLUTARATE SYNTHASE SUBUNIT KORC"/>
    <property type="match status" value="1"/>
</dbReference>
<dbReference type="GO" id="GO:0016903">
    <property type="term" value="F:oxidoreductase activity, acting on the aldehyde or oxo group of donors"/>
    <property type="evidence" value="ECO:0007669"/>
    <property type="project" value="InterPro"/>
</dbReference>
<dbReference type="KEGG" id="cpor:BED41_08350"/>
<dbReference type="AlphaFoldDB" id="A0A1B2I554"/>
<gene>
    <name evidence="1" type="ORF">BED41_08350</name>
</gene>
<dbReference type="Proteomes" id="UP000093044">
    <property type="component" value="Chromosome"/>
</dbReference>
<keyword evidence="2" id="KW-1185">Reference proteome</keyword>
<dbReference type="SUPFAM" id="SSF53323">
    <property type="entry name" value="Pyruvate-ferredoxin oxidoreductase, PFOR, domain III"/>
    <property type="match status" value="1"/>
</dbReference>
<dbReference type="EMBL" id="CP016757">
    <property type="protein sequence ID" value="ANZ45086.1"/>
    <property type="molecule type" value="Genomic_DNA"/>
</dbReference>